<evidence type="ECO:0000256" key="8">
    <source>
        <dbReference type="PIRNR" id="PIRNR006256"/>
    </source>
</evidence>
<dbReference type="GO" id="GO:0008270">
    <property type="term" value="F:zinc ion binding"/>
    <property type="evidence" value="ECO:0007669"/>
    <property type="project" value="UniProtKB-KW"/>
</dbReference>
<feature type="active site" evidence="9">
    <location>
        <position position="21"/>
    </location>
</feature>
<dbReference type="InterPro" id="IPR043129">
    <property type="entry name" value="ATPase_NBD"/>
</dbReference>
<evidence type="ECO:0000256" key="5">
    <source>
        <dbReference type="ARBA" id="ARBA00022771"/>
    </source>
</evidence>
<evidence type="ECO:0000256" key="4">
    <source>
        <dbReference type="ARBA" id="ARBA00022723"/>
    </source>
</evidence>
<dbReference type="EMBL" id="FNVS01000010">
    <property type="protein sequence ID" value="SEF93247.1"/>
    <property type="molecule type" value="Genomic_DNA"/>
</dbReference>
<comment type="catalytic activity">
    <reaction evidence="9">
        <text>an acyl phosphate + H2O = a carboxylate + phosphate + H(+)</text>
        <dbReference type="Rhea" id="RHEA:14965"/>
        <dbReference type="ChEBI" id="CHEBI:15377"/>
        <dbReference type="ChEBI" id="CHEBI:15378"/>
        <dbReference type="ChEBI" id="CHEBI:29067"/>
        <dbReference type="ChEBI" id="CHEBI:43474"/>
        <dbReference type="ChEBI" id="CHEBI:59918"/>
        <dbReference type="EC" id="3.6.1.7"/>
    </reaction>
</comment>
<dbReference type="SUPFAM" id="SSF54975">
    <property type="entry name" value="Acylphosphatase/BLUF domain-like"/>
    <property type="match status" value="1"/>
</dbReference>
<dbReference type="InterPro" id="IPR006070">
    <property type="entry name" value="Sua5-like_dom"/>
</dbReference>
<comment type="caution">
    <text evidence="12">The sequence shown here is derived from an EMBL/GenBank/DDBJ whole genome shotgun (WGS) entry which is preliminary data.</text>
</comment>
<evidence type="ECO:0000313" key="13">
    <source>
        <dbReference type="Proteomes" id="UP000236725"/>
    </source>
</evidence>
<organism evidence="12 13">
    <name type="scientific">Parabacteroides chinchillae</name>
    <dbReference type="NCBI Taxonomy" id="871327"/>
    <lineage>
        <taxon>Bacteria</taxon>
        <taxon>Pseudomonadati</taxon>
        <taxon>Bacteroidota</taxon>
        <taxon>Bacteroidia</taxon>
        <taxon>Bacteroidales</taxon>
        <taxon>Tannerellaceae</taxon>
        <taxon>Parabacteroides</taxon>
    </lineage>
</organism>
<evidence type="ECO:0000256" key="6">
    <source>
        <dbReference type="ARBA" id="ARBA00022833"/>
    </source>
</evidence>
<evidence type="ECO:0000256" key="1">
    <source>
        <dbReference type="ARBA" id="ARBA00004711"/>
    </source>
</evidence>
<dbReference type="InterPro" id="IPR004421">
    <property type="entry name" value="Carbamoyltransferase_HypF"/>
</dbReference>
<dbReference type="SUPFAM" id="SSF55821">
    <property type="entry name" value="YrdC/RibB"/>
    <property type="match status" value="1"/>
</dbReference>
<dbReference type="InterPro" id="IPR017945">
    <property type="entry name" value="DHBP_synth_RibB-like_a/b_dom"/>
</dbReference>
<dbReference type="InterPro" id="IPR017968">
    <property type="entry name" value="Acylphosphatase_CS"/>
</dbReference>
<dbReference type="Gene3D" id="3.30.420.40">
    <property type="match status" value="1"/>
</dbReference>
<dbReference type="GO" id="GO:0003725">
    <property type="term" value="F:double-stranded RNA binding"/>
    <property type="evidence" value="ECO:0007669"/>
    <property type="project" value="InterPro"/>
</dbReference>
<comment type="similarity">
    <text evidence="2 8">Belongs to the carbamoyltransferase HypF family.</text>
</comment>
<dbReference type="GO" id="GO:0003998">
    <property type="term" value="F:acylphosphatase activity"/>
    <property type="evidence" value="ECO:0007669"/>
    <property type="project" value="UniProtKB-EC"/>
</dbReference>
<evidence type="ECO:0000259" key="10">
    <source>
        <dbReference type="PROSITE" id="PS51160"/>
    </source>
</evidence>
<dbReference type="UniPathway" id="UPA00335"/>
<dbReference type="EC" id="6.2.-.-" evidence="8"/>
<evidence type="ECO:0000256" key="3">
    <source>
        <dbReference type="ARBA" id="ARBA00022598"/>
    </source>
</evidence>
<dbReference type="InterPro" id="IPR001792">
    <property type="entry name" value="Acylphosphatase-like_dom"/>
</dbReference>
<dbReference type="PROSITE" id="PS00150">
    <property type="entry name" value="ACYLPHOSPHATASE_1"/>
    <property type="match status" value="1"/>
</dbReference>
<dbReference type="PROSITE" id="PS51163">
    <property type="entry name" value="YRDC"/>
    <property type="match status" value="1"/>
</dbReference>
<dbReference type="PANTHER" id="PTHR42959">
    <property type="entry name" value="CARBAMOYLTRANSFERASE"/>
    <property type="match status" value="1"/>
</dbReference>
<evidence type="ECO:0000256" key="9">
    <source>
        <dbReference type="PROSITE-ProRule" id="PRU00520"/>
    </source>
</evidence>
<comment type="pathway">
    <text evidence="1">Protein modification; [NiFe] hydrogenase maturation.</text>
</comment>
<keyword evidence="4" id="KW-0479">Metal-binding</keyword>
<dbReference type="RefSeq" id="WP_103983484.1">
    <property type="nucleotide sequence ID" value="NZ_FNVS01000010.1"/>
</dbReference>
<dbReference type="GO" id="GO:0051604">
    <property type="term" value="P:protein maturation"/>
    <property type="evidence" value="ECO:0007669"/>
    <property type="project" value="TreeGrafter"/>
</dbReference>
<keyword evidence="13" id="KW-1185">Reference proteome</keyword>
<sequence>MKKAKITGLVVRGQVQGVGFRPFIYHLATEMGIKGEVDNRTDGVYIRACFPSGRKAVFIERIWKEHPPVAFIHQIIESEEPEEDTVFTDFRILPSRSDSDRVTQVSPDIAVCSDCLKDRGLQAARIRYPFVNCTHCGPRFSIIRDLPYDRQQTTMSVFPMCPVCRTEYEDVADRRFHAQPIACNHCGPSYYAIYKGQRYADYSFLLKLTARLIAGGEVIAVKGIGGYHLVCDALNERAVQHLRVIKQRDSKPFAVMFRDMKAVHGYAEVNAAEEDCLASWRRPIVLLKQKLQQPSLPAALNPGMRTLGCMLPYMPVHYDWFDCLQTPVLVMTSGNLSEVPILITPEEAERQLQSEVSLILHHNRDIHNRVDDSVVQVCGTQPCLIRRSRGYVPEPFFADMPVEGILAFGAEKVNTFALGKGDTVLQSQYIGDLKNWETYAFYCESLNRFRHLFRFIPDYLVCDLHPDYLSSREAARLAQEEQLPLLKVQHHHAHAVACMLEHGLHEPVIAIVMDGTGLGDDGTVWGGEFFLCDRMEYTRLSYFEPVPLPGGDKASVEPWRMAVAYLWHYGLPVPAAFEERIGKEKIGMLQKMMEKKVNTPYTSSAGRLFDAVASLLGVCDVATRQAEAPILLEQTIMDARQILYPVDGKRGETVSFRSVLESVIKDKADGVSVGVISARFHLTLAAVIRQKAEQLLNLTGARKVVISGGCFQNKFLTETLQRMFADVDIPLYIPSRIPCNDSGVAAGQLTVAAAKRLNNP</sequence>
<evidence type="ECO:0000256" key="2">
    <source>
        <dbReference type="ARBA" id="ARBA00008097"/>
    </source>
</evidence>
<dbReference type="InterPro" id="IPR051060">
    <property type="entry name" value="Carbamoyltrans_HypF-like"/>
</dbReference>
<feature type="domain" description="YrdC-like" evidence="11">
    <location>
        <begin position="203"/>
        <end position="390"/>
    </location>
</feature>
<dbReference type="InterPro" id="IPR036046">
    <property type="entry name" value="Acylphosphatase-like_dom_sf"/>
</dbReference>
<dbReference type="PANTHER" id="PTHR42959:SF1">
    <property type="entry name" value="CARBAMOYLTRANSFERASE HYPF"/>
    <property type="match status" value="1"/>
</dbReference>
<dbReference type="InterPro" id="IPR011125">
    <property type="entry name" value="Znf_HypF"/>
</dbReference>
<evidence type="ECO:0000313" key="12">
    <source>
        <dbReference type="EMBL" id="SEF93247.1"/>
    </source>
</evidence>
<dbReference type="Pfam" id="PF22521">
    <property type="entry name" value="HypF_C_2"/>
    <property type="match status" value="1"/>
</dbReference>
<dbReference type="SUPFAM" id="SSF53067">
    <property type="entry name" value="Actin-like ATPase domain"/>
    <property type="match status" value="1"/>
</dbReference>
<dbReference type="InterPro" id="IPR055128">
    <property type="entry name" value="HypF_C_2"/>
</dbReference>
<accession>A0A8G2BX94</accession>
<name>A0A8G2BX94_9BACT</name>
<dbReference type="Gene3D" id="3.30.420.360">
    <property type="match status" value="1"/>
</dbReference>
<dbReference type="GO" id="GO:0016743">
    <property type="term" value="F:carboxyl- or carbamoyltransferase activity"/>
    <property type="evidence" value="ECO:0007669"/>
    <property type="project" value="UniProtKB-UniRule"/>
</dbReference>
<evidence type="ECO:0000256" key="7">
    <source>
        <dbReference type="ARBA" id="ARBA00048220"/>
    </source>
</evidence>
<dbReference type="Gene3D" id="3.90.870.50">
    <property type="match status" value="1"/>
</dbReference>
<reference evidence="12 13" key="1">
    <citation type="submission" date="2016-10" db="EMBL/GenBank/DDBJ databases">
        <authorList>
            <person name="Varghese N."/>
            <person name="Submissions S."/>
        </authorList>
    </citation>
    <scope>NUCLEOTIDE SEQUENCE [LARGE SCALE GENOMIC DNA]</scope>
    <source>
        <strain evidence="12 13">DSM 29073</strain>
    </source>
</reference>
<dbReference type="Pfam" id="PF01300">
    <property type="entry name" value="Sua5_yciO_yrdC"/>
    <property type="match status" value="1"/>
</dbReference>
<keyword evidence="3" id="KW-0436">Ligase</keyword>
<dbReference type="PROSITE" id="PS51160">
    <property type="entry name" value="ACYLPHOSPHATASE_3"/>
    <property type="match status" value="1"/>
</dbReference>
<feature type="active site" evidence="9">
    <location>
        <position position="39"/>
    </location>
</feature>
<dbReference type="Pfam" id="PF17788">
    <property type="entry name" value="HypF_C"/>
    <property type="match status" value="1"/>
</dbReference>
<dbReference type="Proteomes" id="UP000236725">
    <property type="component" value="Unassembled WGS sequence"/>
</dbReference>
<evidence type="ECO:0000259" key="11">
    <source>
        <dbReference type="PROSITE" id="PS51163"/>
    </source>
</evidence>
<dbReference type="Pfam" id="PF07503">
    <property type="entry name" value="zf-HYPF"/>
    <property type="match status" value="2"/>
</dbReference>
<dbReference type="NCBIfam" id="TIGR00143">
    <property type="entry name" value="hypF"/>
    <property type="match status" value="1"/>
</dbReference>
<dbReference type="PIRSF" id="PIRSF006256">
    <property type="entry name" value="CMPcnvr_hdrg_mat"/>
    <property type="match status" value="1"/>
</dbReference>
<dbReference type="AlphaFoldDB" id="A0A8G2BX94"/>
<feature type="domain" description="Acylphosphatase-like" evidence="10">
    <location>
        <begin position="6"/>
        <end position="94"/>
    </location>
</feature>
<keyword evidence="9" id="KW-0378">Hydrolase</keyword>
<dbReference type="Gene3D" id="3.30.110.120">
    <property type="match status" value="1"/>
</dbReference>
<comment type="catalytic activity">
    <reaction evidence="7">
        <text>C-terminal L-cysteinyl-[HypE protein] + carbamoyl phosphate + ATP + H2O = C-terminal S-carboxamide-L-cysteinyl-[HypE protein] + AMP + phosphate + diphosphate + H(+)</text>
        <dbReference type="Rhea" id="RHEA:55636"/>
        <dbReference type="Rhea" id="RHEA-COMP:14247"/>
        <dbReference type="Rhea" id="RHEA-COMP:14392"/>
        <dbReference type="ChEBI" id="CHEBI:15377"/>
        <dbReference type="ChEBI" id="CHEBI:15378"/>
        <dbReference type="ChEBI" id="CHEBI:30616"/>
        <dbReference type="ChEBI" id="CHEBI:33019"/>
        <dbReference type="ChEBI" id="CHEBI:43474"/>
        <dbReference type="ChEBI" id="CHEBI:58228"/>
        <dbReference type="ChEBI" id="CHEBI:76913"/>
        <dbReference type="ChEBI" id="CHEBI:139126"/>
        <dbReference type="ChEBI" id="CHEBI:456215"/>
    </reaction>
</comment>
<keyword evidence="5" id="KW-0863">Zinc-finger</keyword>
<keyword evidence="6" id="KW-0862">Zinc</keyword>
<proteinExistence type="inferred from homology"/>
<dbReference type="Pfam" id="PF00708">
    <property type="entry name" value="Acylphosphatase"/>
    <property type="match status" value="1"/>
</dbReference>
<dbReference type="GO" id="GO:0016874">
    <property type="term" value="F:ligase activity"/>
    <property type="evidence" value="ECO:0007669"/>
    <property type="project" value="UniProtKB-UniRule"/>
</dbReference>
<gene>
    <name evidence="12" type="ORF">SAMN05444001_1104</name>
</gene>
<dbReference type="InterPro" id="IPR041440">
    <property type="entry name" value="HypF_C"/>
</dbReference>
<protein>
    <recommendedName>
        <fullName evidence="8">Carbamoyltransferase</fullName>
        <ecNumber evidence="8">6.2.-.-</ecNumber>
    </recommendedName>
</protein>